<protein>
    <submittedName>
        <fullName evidence="2">Uncharacterized protein</fullName>
    </submittedName>
</protein>
<feature type="compositionally biased region" description="Low complexity" evidence="1">
    <location>
        <begin position="27"/>
        <end position="37"/>
    </location>
</feature>
<evidence type="ECO:0000313" key="3">
    <source>
        <dbReference type="Proteomes" id="UP000191663"/>
    </source>
</evidence>
<reference evidence="3" key="1">
    <citation type="submission" date="2017-01" db="EMBL/GenBank/DDBJ databases">
        <title>Novel pathways for hydrocarbon cycling and metabolic interdependencies in hydrothermal sediment communities.</title>
        <authorList>
            <person name="Dombrowski N."/>
            <person name="Seitz K."/>
            <person name="Teske A."/>
            <person name="Baker B."/>
        </authorList>
    </citation>
    <scope>NUCLEOTIDE SEQUENCE [LARGE SCALE GENOMIC DNA]</scope>
</reference>
<evidence type="ECO:0000256" key="1">
    <source>
        <dbReference type="SAM" id="MobiDB-lite"/>
    </source>
</evidence>
<dbReference type="EMBL" id="MUKB01000045">
    <property type="protein sequence ID" value="OPX18051.1"/>
    <property type="molecule type" value="Genomic_DNA"/>
</dbReference>
<accession>A0A1V4QGA8</accession>
<gene>
    <name evidence="2" type="ORF">BXT86_03130</name>
</gene>
<name>A0A1V4QGA8_UNCW3</name>
<comment type="caution">
    <text evidence="2">The sequence shown here is derived from an EMBL/GenBank/DDBJ whole genome shotgun (WGS) entry which is preliminary data.</text>
</comment>
<proteinExistence type="predicted"/>
<evidence type="ECO:0000313" key="2">
    <source>
        <dbReference type="EMBL" id="OPX18051.1"/>
    </source>
</evidence>
<dbReference type="Proteomes" id="UP000191663">
    <property type="component" value="Unassembled WGS sequence"/>
</dbReference>
<sequence length="70" mass="8218">MLNQVQHDIAVVTLNLFQGLNLFNQTNQKNEKNQINQKTRDTEMNSAEYPKKSKQKVERAHLLLPLDNFH</sequence>
<dbReference type="AlphaFoldDB" id="A0A1V4QGA8"/>
<feature type="compositionally biased region" description="Basic and acidic residues" evidence="1">
    <location>
        <begin position="38"/>
        <end position="55"/>
    </location>
</feature>
<organism evidence="2 3">
    <name type="scientific">candidate division WOR-3 bacterium 4484_100</name>
    <dbReference type="NCBI Taxonomy" id="1936077"/>
    <lineage>
        <taxon>Bacteria</taxon>
        <taxon>Bacteria division WOR-3</taxon>
    </lineage>
</organism>
<feature type="region of interest" description="Disordered" evidence="1">
    <location>
        <begin position="27"/>
        <end position="55"/>
    </location>
</feature>